<keyword evidence="7" id="KW-1185">Reference proteome</keyword>
<dbReference type="RefSeq" id="WP_054022501.1">
    <property type="nucleotide sequence ID" value="NZ_BBYR01000083.1"/>
</dbReference>
<gene>
    <name evidence="6" type="ORF">ISF6_5193</name>
</gene>
<dbReference type="STRING" id="1547922.ISF6_5193"/>
<evidence type="ECO:0000313" key="7">
    <source>
        <dbReference type="Proteomes" id="UP000037660"/>
    </source>
</evidence>
<sequence>MSYPLTVHPGAQRISWVSGILYGGDALSETVLAELDALEAVCSATRQPVEAVAYCRNTDRQDSRIRVIDGPKEMLADPHFLASDIVVFHFGVYNELHDVMNFVRRDAQVVVWYHNVTPPQYLPRSAEALVHLSYQQTEAFRCADLVLCNSRHTRDTLQRTLQHRDIRSLPLFGANLAPGSGAARPPRPAPGTEVRLFTCGRFTRSKALHQLLDAAGRVPLPKDGRLSITLAGLLPHSDGDYVAALQAQAASLPPQVTVRFLFDLPEQGVREQMAAADVFVLPSLHEGFGMPLVEALSHGLPVVASDSSALPEVSEGLALHHAAGDVAALAAALGRQIAALKEGKVACQTGTLPAETWRQAAAAATVKYSRAAYVARYAELLGEWLAARPPTTESRVRLVQRALGHLVPVAQRDPRETLDASVEAYLLAHRVKRKAAVASDEDLLREILRWPFPDVEQTDKDVAYWNGVLTRSGARSLLEQLSNAPEIRSMPGRAQLNGSYRQLVQQVLDERRQAAPAAAEAGRSLESRLALARLTLGKSRSIGSTAFVQEAYKLILGREADPSGLDNYVGLLEARQLSREGLLKTLAESDEAKQRYGVEGRAR</sequence>
<dbReference type="SUPFAM" id="SSF53756">
    <property type="entry name" value="UDP-Glycosyltransferase/glycogen phosphorylase"/>
    <property type="match status" value="1"/>
</dbReference>
<comment type="similarity">
    <text evidence="1">Belongs to the glycosyltransferase group 1 family. Glycosyltransferase 4 subfamily.</text>
</comment>
<evidence type="ECO:0000313" key="6">
    <source>
        <dbReference type="EMBL" id="GAP38640.1"/>
    </source>
</evidence>
<dbReference type="EMBL" id="BBYR01000083">
    <property type="protein sequence ID" value="GAP38640.1"/>
    <property type="molecule type" value="Genomic_DNA"/>
</dbReference>
<keyword evidence="2" id="KW-0328">Glycosyltransferase</keyword>
<protein>
    <recommendedName>
        <fullName evidence="8">Glycosyl transferase family 1 domain-containing protein</fullName>
    </recommendedName>
</protein>
<proteinExistence type="inferred from homology"/>
<reference evidence="6 7" key="2">
    <citation type="journal article" date="2016" name="Science">
        <title>A bacterium that degrades and assimilates poly(ethylene terephthalate).</title>
        <authorList>
            <person name="Yoshida S."/>
            <person name="Hiraga K."/>
            <person name="Takehana T."/>
            <person name="Taniguchi I."/>
            <person name="Yamaji H."/>
            <person name="Maeda Y."/>
            <person name="Toyohara K."/>
            <person name="Miyamoto K."/>
            <person name="Kimura Y."/>
            <person name="Oda K."/>
        </authorList>
    </citation>
    <scope>NUCLEOTIDE SEQUENCE [LARGE SCALE GENOMIC DNA]</scope>
    <source>
        <strain evidence="7">NBRC 110686 / TISTR 2288 / 201-F6</strain>
    </source>
</reference>
<evidence type="ECO:0000256" key="1">
    <source>
        <dbReference type="ARBA" id="ARBA00009481"/>
    </source>
</evidence>
<comment type="caution">
    <text evidence="6">The sequence shown here is derived from an EMBL/GenBank/DDBJ whole genome shotgun (WGS) entry which is preliminary data.</text>
</comment>
<accession>A0A0K8P8X7</accession>
<dbReference type="PANTHER" id="PTHR12526">
    <property type="entry name" value="GLYCOSYLTRANSFERASE"/>
    <property type="match status" value="1"/>
</dbReference>
<dbReference type="OrthoDB" id="570545at2"/>
<dbReference type="InterPro" id="IPR025282">
    <property type="entry name" value="DUF4214"/>
</dbReference>
<dbReference type="Pfam" id="PF13946">
    <property type="entry name" value="DUF4214"/>
    <property type="match status" value="1"/>
</dbReference>
<evidence type="ECO:0000256" key="2">
    <source>
        <dbReference type="ARBA" id="ARBA00022676"/>
    </source>
</evidence>
<keyword evidence="3" id="KW-0808">Transferase</keyword>
<evidence type="ECO:0000259" key="5">
    <source>
        <dbReference type="Pfam" id="PF13946"/>
    </source>
</evidence>
<feature type="domain" description="DUF4214" evidence="5">
    <location>
        <begin position="544"/>
        <end position="595"/>
    </location>
</feature>
<evidence type="ECO:0000259" key="4">
    <source>
        <dbReference type="Pfam" id="PF00534"/>
    </source>
</evidence>
<dbReference type="CDD" id="cd03801">
    <property type="entry name" value="GT4_PimA-like"/>
    <property type="match status" value="1"/>
</dbReference>
<name>A0A0K8P8X7_PISS1</name>
<dbReference type="GO" id="GO:0016757">
    <property type="term" value="F:glycosyltransferase activity"/>
    <property type="evidence" value="ECO:0007669"/>
    <property type="project" value="UniProtKB-KW"/>
</dbReference>
<evidence type="ECO:0000256" key="3">
    <source>
        <dbReference type="ARBA" id="ARBA00022679"/>
    </source>
</evidence>
<dbReference type="Pfam" id="PF00534">
    <property type="entry name" value="Glycos_transf_1"/>
    <property type="match status" value="1"/>
</dbReference>
<reference evidence="7" key="1">
    <citation type="submission" date="2015-07" db="EMBL/GenBank/DDBJ databases">
        <title>Discovery of a poly(ethylene terephthalate assimilation.</title>
        <authorList>
            <person name="Yoshida S."/>
            <person name="Hiraga K."/>
            <person name="Takehana T."/>
            <person name="Taniguchi I."/>
            <person name="Yamaji H."/>
            <person name="Maeda Y."/>
            <person name="Toyohara K."/>
            <person name="Miyamoto K."/>
            <person name="Kimura Y."/>
            <person name="Oda K."/>
        </authorList>
    </citation>
    <scope>NUCLEOTIDE SEQUENCE [LARGE SCALE GENOMIC DNA]</scope>
    <source>
        <strain evidence="7">NBRC 110686 / TISTR 2288 / 201-F6</strain>
    </source>
</reference>
<dbReference type="InterPro" id="IPR001296">
    <property type="entry name" value="Glyco_trans_1"/>
</dbReference>
<dbReference type="AlphaFoldDB" id="A0A0K8P8X7"/>
<feature type="domain" description="Glycosyl transferase family 1" evidence="4">
    <location>
        <begin position="186"/>
        <end position="332"/>
    </location>
</feature>
<dbReference type="Proteomes" id="UP000037660">
    <property type="component" value="Unassembled WGS sequence"/>
</dbReference>
<dbReference type="PANTHER" id="PTHR12526:SF640">
    <property type="entry name" value="COLANIC ACID BIOSYNTHESIS GLYCOSYLTRANSFERASE WCAL-RELATED"/>
    <property type="match status" value="1"/>
</dbReference>
<organism evidence="6 7">
    <name type="scientific">Piscinibacter sakaiensis</name>
    <name type="common">Ideonella sakaiensis</name>
    <dbReference type="NCBI Taxonomy" id="1547922"/>
    <lineage>
        <taxon>Bacteria</taxon>
        <taxon>Pseudomonadati</taxon>
        <taxon>Pseudomonadota</taxon>
        <taxon>Betaproteobacteria</taxon>
        <taxon>Burkholderiales</taxon>
        <taxon>Sphaerotilaceae</taxon>
        <taxon>Piscinibacter</taxon>
    </lineage>
</organism>
<dbReference type="Gene3D" id="3.40.50.2000">
    <property type="entry name" value="Glycogen Phosphorylase B"/>
    <property type="match status" value="2"/>
</dbReference>
<evidence type="ECO:0008006" key="8">
    <source>
        <dbReference type="Google" id="ProtNLM"/>
    </source>
</evidence>